<feature type="compositionally biased region" description="Low complexity" evidence="1">
    <location>
        <begin position="32"/>
        <end position="42"/>
    </location>
</feature>
<evidence type="ECO:0000313" key="3">
    <source>
        <dbReference type="Proteomes" id="UP000234681"/>
    </source>
</evidence>
<name>A6K7W3_RAT</name>
<evidence type="ECO:0000256" key="1">
    <source>
        <dbReference type="SAM" id="MobiDB-lite"/>
    </source>
</evidence>
<feature type="region of interest" description="Disordered" evidence="1">
    <location>
        <begin position="1"/>
        <end position="42"/>
    </location>
</feature>
<proteinExistence type="predicted"/>
<sequence length="42" mass="4227">METSAQAPALEKKEAKSGLLEDSSFPDPGKKACPLAVAAPAA</sequence>
<dbReference type="EMBL" id="CH474028">
    <property type="protein sequence ID" value="EDL87908.1"/>
    <property type="molecule type" value="Genomic_DNA"/>
</dbReference>
<evidence type="ECO:0000313" key="2">
    <source>
        <dbReference type="EMBL" id="EDL87908.1"/>
    </source>
</evidence>
<dbReference type="Proteomes" id="UP000234681">
    <property type="component" value="Chromosome 13"/>
</dbReference>
<organism evidence="2 3">
    <name type="scientific">Rattus norvegicus</name>
    <name type="common">Rat</name>
    <dbReference type="NCBI Taxonomy" id="10116"/>
    <lineage>
        <taxon>Eukaryota</taxon>
        <taxon>Metazoa</taxon>
        <taxon>Chordata</taxon>
        <taxon>Craniata</taxon>
        <taxon>Vertebrata</taxon>
        <taxon>Euteleostomi</taxon>
        <taxon>Mammalia</taxon>
        <taxon>Eutheria</taxon>
        <taxon>Euarchontoglires</taxon>
        <taxon>Glires</taxon>
        <taxon>Rodentia</taxon>
        <taxon>Myomorpha</taxon>
        <taxon>Muroidea</taxon>
        <taxon>Muridae</taxon>
        <taxon>Murinae</taxon>
        <taxon>Rattus</taxon>
    </lineage>
</organism>
<protein>
    <submittedName>
        <fullName evidence="2">RCG64213</fullName>
    </submittedName>
</protein>
<feature type="non-terminal residue" evidence="2">
    <location>
        <position position="42"/>
    </location>
</feature>
<gene>
    <name evidence="2" type="ORF">rCG_64213</name>
</gene>
<accession>A6K7W3</accession>
<dbReference type="AlphaFoldDB" id="A6K7W3"/>
<reference evidence="3" key="1">
    <citation type="submission" date="2005-09" db="EMBL/GenBank/DDBJ databases">
        <authorList>
            <person name="Mural R.J."/>
            <person name="Li P.W."/>
            <person name="Adams M.D."/>
            <person name="Amanatides P.G."/>
            <person name="Baden-Tillson H."/>
            <person name="Barnstead M."/>
            <person name="Chin S.H."/>
            <person name="Dew I."/>
            <person name="Evans C.A."/>
            <person name="Ferriera S."/>
            <person name="Flanigan M."/>
            <person name="Fosler C."/>
            <person name="Glodek A."/>
            <person name="Gu Z."/>
            <person name="Holt R.A."/>
            <person name="Jennings D."/>
            <person name="Kraft C.L."/>
            <person name="Lu F."/>
            <person name="Nguyen T."/>
            <person name="Nusskern D.R."/>
            <person name="Pfannkoch C.M."/>
            <person name="Sitter C."/>
            <person name="Sutton G.G."/>
            <person name="Venter J.C."/>
            <person name="Wang Z."/>
            <person name="Woodage T."/>
            <person name="Zheng X.H."/>
            <person name="Zhong F."/>
        </authorList>
    </citation>
    <scope>NUCLEOTIDE SEQUENCE [LARGE SCALE GENOMIC DNA]</scope>
    <source>
        <strain>BN</strain>
        <strain evidence="3">Sprague-Dawley</strain>
    </source>
</reference>